<proteinExistence type="inferred from homology"/>
<dbReference type="InterPro" id="IPR029058">
    <property type="entry name" value="AB_hydrolase_fold"/>
</dbReference>
<accession>A0A284RRH3</accession>
<dbReference type="PRINTS" id="PR00412">
    <property type="entry name" value="EPOXHYDRLASE"/>
</dbReference>
<dbReference type="AlphaFoldDB" id="A0A284RRH3"/>
<reference evidence="5" key="1">
    <citation type="journal article" date="2017" name="Nat. Ecol. Evol.">
        <title>Genome expansion and lineage-specific genetic innovations in the forest pathogenic fungi Armillaria.</title>
        <authorList>
            <person name="Sipos G."/>
            <person name="Prasanna A.N."/>
            <person name="Walter M.C."/>
            <person name="O'Connor E."/>
            <person name="Balint B."/>
            <person name="Krizsan K."/>
            <person name="Kiss B."/>
            <person name="Hess J."/>
            <person name="Varga T."/>
            <person name="Slot J."/>
            <person name="Riley R."/>
            <person name="Boka B."/>
            <person name="Rigling D."/>
            <person name="Barry K."/>
            <person name="Lee J."/>
            <person name="Mihaltcheva S."/>
            <person name="LaButti K."/>
            <person name="Lipzen A."/>
            <person name="Waldron R."/>
            <person name="Moloney N.M."/>
            <person name="Sperisen C."/>
            <person name="Kredics L."/>
            <person name="Vagvoelgyi C."/>
            <person name="Patrignani A."/>
            <person name="Fitzpatrick D."/>
            <person name="Nagy I."/>
            <person name="Doyle S."/>
            <person name="Anderson J.B."/>
            <person name="Grigoriev I.V."/>
            <person name="Gueldener U."/>
            <person name="Muensterkoetter M."/>
            <person name="Nagy L.G."/>
        </authorList>
    </citation>
    <scope>NUCLEOTIDE SEQUENCE [LARGE SCALE GENOMIC DNA]</scope>
    <source>
        <strain evidence="5">C18/9</strain>
    </source>
</reference>
<dbReference type="EMBL" id="FUEG01000014">
    <property type="protein sequence ID" value="SJL11362.1"/>
    <property type="molecule type" value="Genomic_DNA"/>
</dbReference>
<comment type="similarity">
    <text evidence="2">Belongs to the AB hydrolase superfamily. Epoxide hydrolase family.</text>
</comment>
<dbReference type="Proteomes" id="UP000219338">
    <property type="component" value="Unassembled WGS sequence"/>
</dbReference>
<dbReference type="InterPro" id="IPR000073">
    <property type="entry name" value="AB_hydrolase_1"/>
</dbReference>
<evidence type="ECO:0000256" key="2">
    <source>
        <dbReference type="ARBA" id="ARBA00038334"/>
    </source>
</evidence>
<dbReference type="OrthoDB" id="408373at2759"/>
<dbReference type="STRING" id="47428.A0A284RRH3"/>
<keyword evidence="1 4" id="KW-0378">Hydrolase</keyword>
<name>A0A284RRH3_ARMOS</name>
<gene>
    <name evidence="4" type="ORF">ARMOST_14765</name>
</gene>
<evidence type="ECO:0000256" key="1">
    <source>
        <dbReference type="ARBA" id="ARBA00022801"/>
    </source>
</evidence>
<dbReference type="GO" id="GO:0016787">
    <property type="term" value="F:hydrolase activity"/>
    <property type="evidence" value="ECO:0007669"/>
    <property type="project" value="UniProtKB-KW"/>
</dbReference>
<evidence type="ECO:0000259" key="3">
    <source>
        <dbReference type="Pfam" id="PF00561"/>
    </source>
</evidence>
<feature type="domain" description="AB hydrolase-1" evidence="3">
    <location>
        <begin position="29"/>
        <end position="324"/>
    </location>
</feature>
<dbReference type="SUPFAM" id="SSF53474">
    <property type="entry name" value="alpha/beta-Hydrolases"/>
    <property type="match status" value="1"/>
</dbReference>
<dbReference type="Pfam" id="PF00561">
    <property type="entry name" value="Abhydrolase_1"/>
    <property type="match status" value="1"/>
</dbReference>
<protein>
    <submittedName>
        <fullName evidence="4">Related to epoxide hydrolase</fullName>
    </submittedName>
</protein>
<dbReference type="Gene3D" id="3.40.50.1820">
    <property type="entry name" value="alpha/beta hydrolase"/>
    <property type="match status" value="1"/>
</dbReference>
<evidence type="ECO:0000313" key="5">
    <source>
        <dbReference type="Proteomes" id="UP000219338"/>
    </source>
</evidence>
<dbReference type="OMA" id="QHIGTEL"/>
<dbReference type="PANTHER" id="PTHR43329">
    <property type="entry name" value="EPOXIDE HYDROLASE"/>
    <property type="match status" value="1"/>
</dbReference>
<organism evidence="4 5">
    <name type="scientific">Armillaria ostoyae</name>
    <name type="common">Armillaria root rot fungus</name>
    <dbReference type="NCBI Taxonomy" id="47428"/>
    <lineage>
        <taxon>Eukaryota</taxon>
        <taxon>Fungi</taxon>
        <taxon>Dikarya</taxon>
        <taxon>Basidiomycota</taxon>
        <taxon>Agaricomycotina</taxon>
        <taxon>Agaricomycetes</taxon>
        <taxon>Agaricomycetidae</taxon>
        <taxon>Agaricales</taxon>
        <taxon>Marasmiineae</taxon>
        <taxon>Physalacriaceae</taxon>
        <taxon>Armillaria</taxon>
    </lineage>
</organism>
<dbReference type="InterPro" id="IPR000639">
    <property type="entry name" value="Epox_hydrolase-like"/>
</dbReference>
<sequence>MDPALYKKFTASRGLQYYYLAFPGDTNKPILLFLHGFPSTSYDWKHQVEFFKARGYRLIVPDMLGYGETSKPTDPSAYRQSLITKDIVELLDAENADRVIAIGHDWGALTASRLANYYPDRFLAFGFLAAGYYPPNMPQPYEEAMQTLKQHIGTELYGYWSFLSETDAHTKVEKNLDSLYTLLFCEDPELWKEYMNPPGGLKKWIENKHTTKVGSFITEEASRLPEYVMQYLTFYQDQRIQKEKMRNNGLEAALCYYKATTSNIYAEDLRENPPKIIELTMPVFFGGASKDFVCRADMHKEAVEQRCKDATIHVYNTGHWVQLQAIRMNLTRTYWHGFRLFRRKRNDNKI</sequence>
<evidence type="ECO:0000313" key="4">
    <source>
        <dbReference type="EMBL" id="SJL11362.1"/>
    </source>
</evidence>
<keyword evidence="5" id="KW-1185">Reference proteome</keyword>